<organism evidence="2 3">
    <name type="scientific">Austropuccinia psidii MF-1</name>
    <dbReference type="NCBI Taxonomy" id="1389203"/>
    <lineage>
        <taxon>Eukaryota</taxon>
        <taxon>Fungi</taxon>
        <taxon>Dikarya</taxon>
        <taxon>Basidiomycota</taxon>
        <taxon>Pucciniomycotina</taxon>
        <taxon>Pucciniomycetes</taxon>
        <taxon>Pucciniales</taxon>
        <taxon>Sphaerophragmiaceae</taxon>
        <taxon>Austropuccinia</taxon>
    </lineage>
</organism>
<evidence type="ECO:0000256" key="1">
    <source>
        <dbReference type="SAM" id="MobiDB-lite"/>
    </source>
</evidence>
<sequence length="159" mass="17607">MDSANPAPSADDPKCGASKAAETDSNVTPSPSAIMARRVFEHLDTIHKLQSNIARAHRNLEKVDLEIDSHFEAKKSEEKLPTESHSQPKHSQKPSTSAGTQNSDKSSFEMRETFLDRQKGVNEVMLELSELSLALNAIHDLKQDFQPSRPSSDKLKAKE</sequence>
<feature type="region of interest" description="Disordered" evidence="1">
    <location>
        <begin position="72"/>
        <end position="114"/>
    </location>
</feature>
<dbReference type="AlphaFoldDB" id="A0A9Q3DPB7"/>
<accession>A0A9Q3DPB7</accession>
<evidence type="ECO:0000313" key="2">
    <source>
        <dbReference type="EMBL" id="MBW0505687.1"/>
    </source>
</evidence>
<dbReference type="Proteomes" id="UP000765509">
    <property type="component" value="Unassembled WGS sequence"/>
</dbReference>
<reference evidence="2" key="1">
    <citation type="submission" date="2021-03" db="EMBL/GenBank/DDBJ databases">
        <title>Draft genome sequence of rust myrtle Austropuccinia psidii MF-1, a brazilian biotype.</title>
        <authorList>
            <person name="Quecine M.C."/>
            <person name="Pachon D.M.R."/>
            <person name="Bonatelli M.L."/>
            <person name="Correr F.H."/>
            <person name="Franceschini L.M."/>
            <person name="Leite T.F."/>
            <person name="Margarido G.R.A."/>
            <person name="Almeida C.A."/>
            <person name="Ferrarezi J.A."/>
            <person name="Labate C.A."/>
        </authorList>
    </citation>
    <scope>NUCLEOTIDE SEQUENCE</scope>
    <source>
        <strain evidence="2">MF-1</strain>
    </source>
</reference>
<keyword evidence="3" id="KW-1185">Reference proteome</keyword>
<evidence type="ECO:0000313" key="3">
    <source>
        <dbReference type="Proteomes" id="UP000765509"/>
    </source>
</evidence>
<comment type="caution">
    <text evidence="2">The sequence shown here is derived from an EMBL/GenBank/DDBJ whole genome shotgun (WGS) entry which is preliminary data.</text>
</comment>
<gene>
    <name evidence="2" type="ORF">O181_045402</name>
</gene>
<dbReference type="OrthoDB" id="2496678at2759"/>
<feature type="compositionally biased region" description="Basic and acidic residues" evidence="1">
    <location>
        <begin position="72"/>
        <end position="82"/>
    </location>
</feature>
<protein>
    <submittedName>
        <fullName evidence="2">Uncharacterized protein</fullName>
    </submittedName>
</protein>
<proteinExistence type="predicted"/>
<feature type="compositionally biased region" description="Polar residues" evidence="1">
    <location>
        <begin position="93"/>
        <end position="105"/>
    </location>
</feature>
<dbReference type="EMBL" id="AVOT02018634">
    <property type="protein sequence ID" value="MBW0505687.1"/>
    <property type="molecule type" value="Genomic_DNA"/>
</dbReference>
<name>A0A9Q3DPB7_9BASI</name>
<feature type="region of interest" description="Disordered" evidence="1">
    <location>
        <begin position="1"/>
        <end position="33"/>
    </location>
</feature>